<reference evidence="1" key="1">
    <citation type="submission" date="2020-04" db="EMBL/GenBank/DDBJ databases">
        <authorList>
            <person name="Chiriac C."/>
            <person name="Salcher M."/>
            <person name="Ghai R."/>
            <person name="Kavagutti S V."/>
        </authorList>
    </citation>
    <scope>NUCLEOTIDE SEQUENCE</scope>
</reference>
<organism evidence="1">
    <name type="scientific">uncultured Caudovirales phage</name>
    <dbReference type="NCBI Taxonomy" id="2100421"/>
    <lineage>
        <taxon>Viruses</taxon>
        <taxon>Duplodnaviria</taxon>
        <taxon>Heunggongvirae</taxon>
        <taxon>Uroviricota</taxon>
        <taxon>Caudoviricetes</taxon>
        <taxon>Peduoviridae</taxon>
        <taxon>Maltschvirus</taxon>
        <taxon>Maltschvirus maltsch</taxon>
    </lineage>
</organism>
<gene>
    <name evidence="1" type="ORF">UFOVP595_40</name>
</gene>
<sequence>MTTKLVNDFIWLIVTEKSKEIYLNELFELYILHDDNTETLIEDFMQLNLALEDGEDIGIEIGFMSDILNSGI</sequence>
<dbReference type="EMBL" id="LR796568">
    <property type="protein sequence ID" value="CAB4151996.1"/>
    <property type="molecule type" value="Genomic_DNA"/>
</dbReference>
<protein>
    <submittedName>
        <fullName evidence="1">Uncharacterized protein</fullName>
    </submittedName>
</protein>
<accession>A0A6J5N3Y6</accession>
<name>A0A6J5N3Y6_9CAUD</name>
<evidence type="ECO:0000313" key="1">
    <source>
        <dbReference type="EMBL" id="CAB4151996.1"/>
    </source>
</evidence>
<proteinExistence type="predicted"/>